<comment type="caution">
    <text evidence="2">The sequence shown here is derived from an EMBL/GenBank/DDBJ whole genome shotgun (WGS) entry which is preliminary data.</text>
</comment>
<feature type="compositionally biased region" description="Low complexity" evidence="1">
    <location>
        <begin position="50"/>
        <end position="66"/>
    </location>
</feature>
<feature type="region of interest" description="Disordered" evidence="1">
    <location>
        <begin position="43"/>
        <end position="66"/>
    </location>
</feature>
<sequence>MRPRSSLGMPGLERGLIHAAQPRRLAYRIDPLRPKRIAVFELESARKPPGHAAAPAAAGNSRPALS</sequence>
<evidence type="ECO:0000256" key="1">
    <source>
        <dbReference type="SAM" id="MobiDB-lite"/>
    </source>
</evidence>
<evidence type="ECO:0000313" key="2">
    <source>
        <dbReference type="EMBL" id="PLT46485.1"/>
    </source>
</evidence>
<dbReference type="EMBL" id="NFEZ01000004">
    <property type="protein sequence ID" value="PLT46485.1"/>
    <property type="molecule type" value="Genomic_DNA"/>
</dbReference>
<organism evidence="2 3">
    <name type="scientific">Paenibacillus pasadenensis</name>
    <dbReference type="NCBI Taxonomy" id="217090"/>
    <lineage>
        <taxon>Bacteria</taxon>
        <taxon>Bacillati</taxon>
        <taxon>Bacillota</taxon>
        <taxon>Bacilli</taxon>
        <taxon>Bacillales</taxon>
        <taxon>Paenibacillaceae</taxon>
        <taxon>Paenibacillus</taxon>
    </lineage>
</organism>
<accession>A0A2N5N832</accession>
<evidence type="ECO:0000313" key="3">
    <source>
        <dbReference type="Proteomes" id="UP000234789"/>
    </source>
</evidence>
<dbReference type="Proteomes" id="UP000234789">
    <property type="component" value="Unassembled WGS sequence"/>
</dbReference>
<dbReference type="AlphaFoldDB" id="A0A2N5N832"/>
<proteinExistence type="predicted"/>
<keyword evidence="3" id="KW-1185">Reference proteome</keyword>
<reference evidence="2 3" key="1">
    <citation type="submission" date="2017-05" db="EMBL/GenBank/DDBJ databases">
        <title>Functional genome analysis of Paenibacillus pasadenensis strain R16: insights on endophytic life style and antifungal activity.</title>
        <authorList>
            <person name="Passera A."/>
            <person name="Marcolungo L."/>
            <person name="Casati P."/>
            <person name="Brasca M."/>
            <person name="Quaglino F."/>
            <person name="Delledonne M."/>
        </authorList>
    </citation>
    <scope>NUCLEOTIDE SEQUENCE [LARGE SCALE GENOMIC DNA]</scope>
    <source>
        <strain evidence="2 3">R16</strain>
    </source>
</reference>
<name>A0A2N5N832_9BACL</name>
<gene>
    <name evidence="2" type="ORF">B8V81_4916</name>
</gene>
<protein>
    <submittedName>
        <fullName evidence="2">Uncharacterized protein</fullName>
    </submittedName>
</protein>